<sequence>MSRLLRLLDNVSIRRKFIMVYTIGILVPIVIGAVVWISFTSREIRQNTVHYLDQSFEKTAGNFNLLTQTAINVANQINADVTLRQDLSREFSTPVEHYEIYWFFLRNRFNMYLVSNPDIASITLYIDDTNFINVDHFRVLDDLTKQKEWYILASSDTSDFTIYPHSTAISVTPPQNRITIIRKVRSPDFLNNAVNYLLIELKLDRIISELNSEGESIDTYLTYGDNRIFWGTQLTNTSTDPQFLHTPSDDKYFILYKSIGTSPYFSDWKIYGIFDRNQINRRQLVVLVYILLITLSMAGLSVFIIWSVLNSMRYRLLALSSHIKKVGENYFEPLELKNPGKDEIGWLIIAFNKMITNINELINVVYKLEMQKKSMEIENIRAKYKYLQAQVDPHFLFNTLNAILVFCVKNNYTELSSVISSLSKLLKRLLTPGNDFITVSEEFDFIEKYLAIEKFRFGGKFEYEINISPEVINSGFLIPKMSIQPIVENACKHGLQASIDERRKLVLTAKIDSGALVISVKDNGAGMDKKQVEEILEKLKNPNSEIGSDSETGSGVGIQNVYRRMLMSYDKRFHFSINSSPGHGTEIIMRIEGE</sequence>
<dbReference type="PANTHER" id="PTHR34220:SF7">
    <property type="entry name" value="SENSOR HISTIDINE KINASE YPDA"/>
    <property type="match status" value="1"/>
</dbReference>
<dbReference type="SMART" id="SM00304">
    <property type="entry name" value="HAMP"/>
    <property type="match status" value="1"/>
</dbReference>
<dbReference type="InterPro" id="IPR003594">
    <property type="entry name" value="HATPase_dom"/>
</dbReference>
<evidence type="ECO:0000256" key="5">
    <source>
        <dbReference type="SAM" id="Phobius"/>
    </source>
</evidence>
<dbReference type="RefSeq" id="WP_034843370.1">
    <property type="nucleotide sequence ID" value="NZ_CP014673.1"/>
</dbReference>
<dbReference type="GO" id="GO:0000155">
    <property type="term" value="F:phosphorelay sensor kinase activity"/>
    <property type="evidence" value="ECO:0007669"/>
    <property type="project" value="InterPro"/>
</dbReference>
<dbReference type="CDD" id="cd06225">
    <property type="entry name" value="HAMP"/>
    <property type="match status" value="1"/>
</dbReference>
<keyword evidence="3" id="KW-0808">Transferase</keyword>
<feature type="domain" description="HAMP" evidence="6">
    <location>
        <begin position="310"/>
        <end position="363"/>
    </location>
</feature>
<dbReference type="PROSITE" id="PS50885">
    <property type="entry name" value="HAMP"/>
    <property type="match status" value="1"/>
</dbReference>
<dbReference type="EMBL" id="CP014673">
    <property type="protein sequence ID" value="ANX00633.1"/>
    <property type="molecule type" value="Genomic_DNA"/>
</dbReference>
<dbReference type="PANTHER" id="PTHR34220">
    <property type="entry name" value="SENSOR HISTIDINE KINASE YPDA"/>
    <property type="match status" value="1"/>
</dbReference>
<keyword evidence="4 7" id="KW-0418">Kinase</keyword>
<evidence type="ECO:0000256" key="3">
    <source>
        <dbReference type="ARBA" id="ARBA00022679"/>
    </source>
</evidence>
<evidence type="ECO:0000256" key="4">
    <source>
        <dbReference type="ARBA" id="ARBA00022777"/>
    </source>
</evidence>
<dbReference type="GO" id="GO:0016020">
    <property type="term" value="C:membrane"/>
    <property type="evidence" value="ECO:0007669"/>
    <property type="project" value="UniProtKB-SubCell"/>
</dbReference>
<keyword evidence="5" id="KW-1133">Transmembrane helix</keyword>
<accession>A0A1B1YIQ2</accession>
<keyword evidence="2" id="KW-0597">Phosphoprotein</keyword>
<dbReference type="InterPro" id="IPR050640">
    <property type="entry name" value="Bact_2-comp_sensor_kinase"/>
</dbReference>
<proteinExistence type="predicted"/>
<dbReference type="InterPro" id="IPR036890">
    <property type="entry name" value="HATPase_C_sf"/>
</dbReference>
<keyword evidence="5" id="KW-0472">Membrane</keyword>
<dbReference type="InterPro" id="IPR003660">
    <property type="entry name" value="HAMP_dom"/>
</dbReference>
<evidence type="ECO:0000313" key="7">
    <source>
        <dbReference type="EMBL" id="ANX00633.1"/>
    </source>
</evidence>
<dbReference type="SUPFAM" id="SSF55874">
    <property type="entry name" value="ATPase domain of HSP90 chaperone/DNA topoisomerase II/histidine kinase"/>
    <property type="match status" value="1"/>
</dbReference>
<name>A0A1B1YIQ2_THEST</name>
<dbReference type="Pfam" id="PF06580">
    <property type="entry name" value="His_kinase"/>
    <property type="match status" value="1"/>
</dbReference>
<evidence type="ECO:0000313" key="8">
    <source>
        <dbReference type="Proteomes" id="UP000092931"/>
    </source>
</evidence>
<feature type="transmembrane region" description="Helical" evidence="5">
    <location>
        <begin position="284"/>
        <end position="309"/>
    </location>
</feature>
<evidence type="ECO:0000259" key="6">
    <source>
        <dbReference type="PROSITE" id="PS50885"/>
    </source>
</evidence>
<comment type="subcellular location">
    <subcellularLocation>
        <location evidence="1">Membrane</location>
    </subcellularLocation>
</comment>
<feature type="transmembrane region" description="Helical" evidence="5">
    <location>
        <begin position="20"/>
        <end position="39"/>
    </location>
</feature>
<organism evidence="7 8">
    <name type="scientific">Thermoclostridium stercorarium subsp. leptospartum DSM 9219</name>
    <dbReference type="NCBI Taxonomy" id="1346611"/>
    <lineage>
        <taxon>Bacteria</taxon>
        <taxon>Bacillati</taxon>
        <taxon>Bacillota</taxon>
        <taxon>Clostridia</taxon>
        <taxon>Eubacteriales</taxon>
        <taxon>Oscillospiraceae</taxon>
        <taxon>Thermoclostridium</taxon>
    </lineage>
</organism>
<evidence type="ECO:0000256" key="1">
    <source>
        <dbReference type="ARBA" id="ARBA00004370"/>
    </source>
</evidence>
<protein>
    <submittedName>
        <fullName evidence="7">Histidine kinase</fullName>
    </submittedName>
</protein>
<dbReference type="Gene3D" id="3.30.565.10">
    <property type="entry name" value="Histidine kinase-like ATPase, C-terminal domain"/>
    <property type="match status" value="1"/>
</dbReference>
<evidence type="ECO:0000256" key="2">
    <source>
        <dbReference type="ARBA" id="ARBA00022553"/>
    </source>
</evidence>
<dbReference type="InterPro" id="IPR010559">
    <property type="entry name" value="Sig_transdc_His_kin_internal"/>
</dbReference>
<dbReference type="Gene3D" id="6.10.340.10">
    <property type="match status" value="1"/>
</dbReference>
<dbReference type="AlphaFoldDB" id="A0A1B1YIQ2"/>
<keyword evidence="5" id="KW-0812">Transmembrane</keyword>
<reference evidence="7 8" key="1">
    <citation type="submission" date="2016-02" db="EMBL/GenBank/DDBJ databases">
        <title>Comparison of Clostridium stercorarium subspecies using comparative genomics and transcriptomics.</title>
        <authorList>
            <person name="Schellenberg J."/>
            <person name="Thallinger G."/>
            <person name="Levin D.B."/>
            <person name="Zhang X."/>
            <person name="Alvare G."/>
            <person name="Fristensky B."/>
            <person name="Sparling R."/>
        </authorList>
    </citation>
    <scope>NUCLEOTIDE SEQUENCE [LARGE SCALE GENOMIC DNA]</scope>
    <source>
        <strain evidence="7 8">DSM 9219</strain>
    </source>
</reference>
<gene>
    <name evidence="7" type="ORF">CSTERLE_03015</name>
</gene>
<dbReference type="Pfam" id="PF02518">
    <property type="entry name" value="HATPase_c"/>
    <property type="match status" value="1"/>
</dbReference>
<dbReference type="Proteomes" id="UP000092931">
    <property type="component" value="Chromosome"/>
</dbReference>